<keyword evidence="1" id="KW-0677">Repeat</keyword>
<evidence type="ECO:0000313" key="5">
    <source>
        <dbReference type="EMBL" id="QTD53797.1"/>
    </source>
</evidence>
<evidence type="ECO:0000256" key="2">
    <source>
        <dbReference type="ARBA" id="ARBA00023043"/>
    </source>
</evidence>
<keyword evidence="6" id="KW-1185">Reference proteome</keyword>
<dbReference type="InterPro" id="IPR002110">
    <property type="entry name" value="Ankyrin_rpt"/>
</dbReference>
<dbReference type="RefSeq" id="WP_237383897.1">
    <property type="nucleotide sequence ID" value="NZ_CP071793.1"/>
</dbReference>
<dbReference type="InterPro" id="IPR036770">
    <property type="entry name" value="Ankyrin_rpt-contain_sf"/>
</dbReference>
<dbReference type="PROSITE" id="PS50088">
    <property type="entry name" value="ANK_REPEAT"/>
    <property type="match status" value="2"/>
</dbReference>
<keyword evidence="4" id="KW-1133">Transmembrane helix</keyword>
<evidence type="ECO:0000256" key="4">
    <source>
        <dbReference type="SAM" id="Phobius"/>
    </source>
</evidence>
<sequence>MAPLQHNRYWQLLGLSPCRDVEAINEGFHERISTVDPHDQAEDLRRLQEAREYALAVAGGESPVLEEAYLIPDPDSPGARAAFRAYDTFRDIYLHRPAEHDRLVPELVEVLEDRLGCDAAGRERLLTWLVRLLARHRPKNPALIRDLKRIFRLGDRLPANLDLPEDVRFWFLQAIESLETENRATGTRLRQSLHGMTPRGSQSWAPQWSMVLAALVGLGLGLLFIKVDPFDLRTKRTLSGYAPDEAAHFRKADADGKLIWAVDRGEAALVRAALAQGADVNSVLPNEAMPVLVLASNQGHVQIALLLLQNGADVTGTDRHGFQALHHAVANNDERMLTLIMAHGADPEDPGQAGLSAMDMARNHRHLHLMELMSELGSPSAMRGNR</sequence>
<evidence type="ECO:0000256" key="3">
    <source>
        <dbReference type="PROSITE-ProRule" id="PRU00023"/>
    </source>
</evidence>
<dbReference type="Pfam" id="PF12796">
    <property type="entry name" value="Ank_2"/>
    <property type="match status" value="1"/>
</dbReference>
<dbReference type="SUPFAM" id="SSF48403">
    <property type="entry name" value="Ankyrin repeat"/>
    <property type="match status" value="1"/>
</dbReference>
<keyword evidence="4" id="KW-0472">Membrane</keyword>
<proteinExistence type="predicted"/>
<feature type="repeat" description="ANK" evidence="3">
    <location>
        <begin position="287"/>
        <end position="319"/>
    </location>
</feature>
<dbReference type="KEGG" id="scor:J3U87_15210"/>
<feature type="repeat" description="ANK" evidence="3">
    <location>
        <begin position="320"/>
        <end position="352"/>
    </location>
</feature>
<accession>A0A8A4TWS2</accession>
<dbReference type="EMBL" id="CP071793">
    <property type="protein sequence ID" value="QTD53797.1"/>
    <property type="molecule type" value="Genomic_DNA"/>
</dbReference>
<dbReference type="SMART" id="SM00248">
    <property type="entry name" value="ANK"/>
    <property type="match status" value="4"/>
</dbReference>
<organism evidence="5 6">
    <name type="scientific">Sulfidibacter corallicola</name>
    <dbReference type="NCBI Taxonomy" id="2818388"/>
    <lineage>
        <taxon>Bacteria</taxon>
        <taxon>Pseudomonadati</taxon>
        <taxon>Acidobacteriota</taxon>
        <taxon>Holophagae</taxon>
        <taxon>Acanthopleuribacterales</taxon>
        <taxon>Acanthopleuribacteraceae</taxon>
        <taxon>Sulfidibacter</taxon>
    </lineage>
</organism>
<name>A0A8A4TWS2_SULCO</name>
<dbReference type="PANTHER" id="PTHR24171:SF9">
    <property type="entry name" value="ANKYRIN REPEAT DOMAIN-CONTAINING PROTEIN 39"/>
    <property type="match status" value="1"/>
</dbReference>
<reference evidence="5" key="1">
    <citation type="submission" date="2021-03" db="EMBL/GenBank/DDBJ databases">
        <title>Acanthopleuribacteraceae sp. M133.</title>
        <authorList>
            <person name="Wang G."/>
        </authorList>
    </citation>
    <scope>NUCLEOTIDE SEQUENCE</scope>
    <source>
        <strain evidence="5">M133</strain>
    </source>
</reference>
<protein>
    <submittedName>
        <fullName evidence="5">Ankyrin repeat domain-containing protein</fullName>
    </submittedName>
</protein>
<dbReference type="PROSITE" id="PS50297">
    <property type="entry name" value="ANK_REP_REGION"/>
    <property type="match status" value="1"/>
</dbReference>
<dbReference type="Gene3D" id="1.25.40.20">
    <property type="entry name" value="Ankyrin repeat-containing domain"/>
    <property type="match status" value="1"/>
</dbReference>
<gene>
    <name evidence="5" type="ORF">J3U87_15210</name>
</gene>
<dbReference type="PANTHER" id="PTHR24171">
    <property type="entry name" value="ANKYRIN REPEAT DOMAIN-CONTAINING PROTEIN 39-RELATED"/>
    <property type="match status" value="1"/>
</dbReference>
<dbReference type="Proteomes" id="UP000663929">
    <property type="component" value="Chromosome"/>
</dbReference>
<feature type="transmembrane region" description="Helical" evidence="4">
    <location>
        <begin position="208"/>
        <end position="227"/>
    </location>
</feature>
<dbReference type="AlphaFoldDB" id="A0A8A4TWS2"/>
<keyword evidence="2 3" id="KW-0040">ANK repeat</keyword>
<keyword evidence="4" id="KW-0812">Transmembrane</keyword>
<evidence type="ECO:0000256" key="1">
    <source>
        <dbReference type="ARBA" id="ARBA00022737"/>
    </source>
</evidence>
<evidence type="ECO:0000313" key="6">
    <source>
        <dbReference type="Proteomes" id="UP000663929"/>
    </source>
</evidence>